<keyword evidence="1" id="KW-0175">Coiled coil</keyword>
<organism evidence="3 5">
    <name type="scientific">Prevotella communis</name>
    <dbReference type="NCBI Taxonomy" id="2913614"/>
    <lineage>
        <taxon>Bacteria</taxon>
        <taxon>Pseudomonadati</taxon>
        <taxon>Bacteroidota</taxon>
        <taxon>Bacteroidia</taxon>
        <taxon>Bacteroidales</taxon>
        <taxon>Prevotellaceae</taxon>
        <taxon>Prevotella</taxon>
    </lineage>
</organism>
<gene>
    <name evidence="3" type="ORF">SAMN04487900_10274</name>
    <name evidence="2" type="ORF">SAMN04487901_105159</name>
</gene>
<dbReference type="SUPFAM" id="SSF57997">
    <property type="entry name" value="Tropomyosin"/>
    <property type="match status" value="1"/>
</dbReference>
<dbReference type="Proteomes" id="UP000199134">
    <property type="component" value="Unassembled WGS sequence"/>
</dbReference>
<protein>
    <recommendedName>
        <fullName evidence="6">Cell division protein ZapB</fullName>
    </recommendedName>
</protein>
<accession>A0A1G7V9W3</accession>
<feature type="coiled-coil region" evidence="1">
    <location>
        <begin position="8"/>
        <end position="63"/>
    </location>
</feature>
<sequence length="99" mass="11623">MAQNEKVLANFQTRMRQMILRFQELKKENADLYAMVEDGEQRVKQLEEKLAQQERDYQSLKMARMMEITDGDLDGAKERVAKLIRDVNKCIAVLSDENE</sequence>
<evidence type="ECO:0000313" key="4">
    <source>
        <dbReference type="Proteomes" id="UP000198779"/>
    </source>
</evidence>
<reference evidence="2 5" key="2">
    <citation type="submission" date="2016-10" db="EMBL/GenBank/DDBJ databases">
        <authorList>
            <person name="de Groot N.N."/>
        </authorList>
    </citation>
    <scope>NUCLEOTIDE SEQUENCE [LARGE SCALE GENOMIC DNA]</scope>
    <source>
        <strain evidence="5">BP1-145</strain>
        <strain evidence="2">BP1-148</strain>
    </source>
</reference>
<evidence type="ECO:0000256" key="1">
    <source>
        <dbReference type="SAM" id="Coils"/>
    </source>
</evidence>
<dbReference type="EMBL" id="FNCQ01000005">
    <property type="protein sequence ID" value="SDG56586.1"/>
    <property type="molecule type" value="Genomic_DNA"/>
</dbReference>
<reference evidence="3 4" key="1">
    <citation type="submission" date="2016-10" db="EMBL/GenBank/DDBJ databases">
        <authorList>
            <person name="Varghese N."/>
            <person name="Submissions S."/>
        </authorList>
    </citation>
    <scope>NUCLEOTIDE SEQUENCE</scope>
    <source>
        <strain evidence="3">BP1-145</strain>
        <strain evidence="4">BP1-148</strain>
    </source>
</reference>
<dbReference type="AlphaFoldDB" id="A0A1H0DJU5"/>
<dbReference type="Proteomes" id="UP000198779">
    <property type="component" value="Unassembled WGS sequence"/>
</dbReference>
<evidence type="ECO:0008006" key="6">
    <source>
        <dbReference type="Google" id="ProtNLM"/>
    </source>
</evidence>
<dbReference type="RefSeq" id="WP_091816319.1">
    <property type="nucleotide sequence ID" value="NZ_CP091790.1"/>
</dbReference>
<evidence type="ECO:0000313" key="3">
    <source>
        <dbReference type="EMBL" id="SDN70329.1"/>
    </source>
</evidence>
<accession>A0A1H0DJU5</accession>
<dbReference type="EMBL" id="FNIW01000002">
    <property type="protein sequence ID" value="SDN70329.1"/>
    <property type="molecule type" value="Genomic_DNA"/>
</dbReference>
<dbReference type="STRING" id="645274.SAMN04487901_105159"/>
<evidence type="ECO:0000313" key="5">
    <source>
        <dbReference type="Proteomes" id="UP000199134"/>
    </source>
</evidence>
<name>A0A1H0DJU5_9BACT</name>
<evidence type="ECO:0000313" key="2">
    <source>
        <dbReference type="EMBL" id="SDG56586.1"/>
    </source>
</evidence>
<dbReference type="OrthoDB" id="1467932at2"/>
<keyword evidence="4" id="KW-1185">Reference proteome</keyword>
<proteinExistence type="predicted"/>